<keyword evidence="2" id="KW-0238">DNA-binding</keyword>
<dbReference type="PROSITE" id="PS50042">
    <property type="entry name" value="CNMP_BINDING_3"/>
    <property type="match status" value="1"/>
</dbReference>
<reference evidence="6 7" key="1">
    <citation type="journal article" date="2019" name="Int. J. Syst. Evol. Microbiol.">
        <title>The Global Catalogue of Microorganisms (GCM) 10K type strain sequencing project: providing services to taxonomists for standard genome sequencing and annotation.</title>
        <authorList>
            <consortium name="The Broad Institute Genomics Platform"/>
            <consortium name="The Broad Institute Genome Sequencing Center for Infectious Disease"/>
            <person name="Wu L."/>
            <person name="Ma J."/>
        </authorList>
    </citation>
    <scope>NUCLEOTIDE SEQUENCE [LARGE SCALE GENOMIC DNA]</scope>
    <source>
        <strain evidence="6 7">JCM 15134</strain>
    </source>
</reference>
<dbReference type="InterPro" id="IPR050397">
    <property type="entry name" value="Env_Response_Regulators"/>
</dbReference>
<dbReference type="SMART" id="SM00100">
    <property type="entry name" value="cNMP"/>
    <property type="match status" value="1"/>
</dbReference>
<dbReference type="InterPro" id="IPR000595">
    <property type="entry name" value="cNMP-bd_dom"/>
</dbReference>
<dbReference type="InterPro" id="IPR036388">
    <property type="entry name" value="WH-like_DNA-bd_sf"/>
</dbReference>
<evidence type="ECO:0000256" key="3">
    <source>
        <dbReference type="ARBA" id="ARBA00023163"/>
    </source>
</evidence>
<dbReference type="InterPro" id="IPR036390">
    <property type="entry name" value="WH_DNA-bd_sf"/>
</dbReference>
<dbReference type="EMBL" id="BAAAET010000001">
    <property type="protein sequence ID" value="GAA0687722.1"/>
    <property type="molecule type" value="Genomic_DNA"/>
</dbReference>
<protein>
    <recommendedName>
        <fullName evidence="8">Crp/Fnr family transcriptional regulator</fullName>
    </recommendedName>
</protein>
<dbReference type="SMART" id="SM00419">
    <property type="entry name" value="HTH_CRP"/>
    <property type="match status" value="1"/>
</dbReference>
<dbReference type="CDD" id="cd00038">
    <property type="entry name" value="CAP_ED"/>
    <property type="match status" value="1"/>
</dbReference>
<evidence type="ECO:0000259" key="5">
    <source>
        <dbReference type="PROSITE" id="PS51063"/>
    </source>
</evidence>
<organism evidence="6 7">
    <name type="scientific">Marinobacterium maritimum</name>
    <dbReference type="NCBI Taxonomy" id="500162"/>
    <lineage>
        <taxon>Bacteria</taxon>
        <taxon>Pseudomonadati</taxon>
        <taxon>Pseudomonadota</taxon>
        <taxon>Gammaproteobacteria</taxon>
        <taxon>Oceanospirillales</taxon>
        <taxon>Oceanospirillaceae</taxon>
        <taxon>Marinobacterium</taxon>
    </lineage>
</organism>
<evidence type="ECO:0000256" key="2">
    <source>
        <dbReference type="ARBA" id="ARBA00023125"/>
    </source>
</evidence>
<evidence type="ECO:0000313" key="6">
    <source>
        <dbReference type="EMBL" id="GAA0687722.1"/>
    </source>
</evidence>
<dbReference type="InterPro" id="IPR014710">
    <property type="entry name" value="RmlC-like_jellyroll"/>
</dbReference>
<dbReference type="InterPro" id="IPR018490">
    <property type="entry name" value="cNMP-bd_dom_sf"/>
</dbReference>
<dbReference type="Pfam" id="PF00027">
    <property type="entry name" value="cNMP_binding"/>
    <property type="match status" value="1"/>
</dbReference>
<dbReference type="PROSITE" id="PS51063">
    <property type="entry name" value="HTH_CRP_2"/>
    <property type="match status" value="1"/>
</dbReference>
<evidence type="ECO:0000313" key="7">
    <source>
        <dbReference type="Proteomes" id="UP001499915"/>
    </source>
</evidence>
<sequence>MVETRGYNNWLQLLPEHVIQDVQVHMTRRRFKDGESIYRYGERSTTQYQVVTGSVRVRSLSDTGKEVTYVIYGPGECIGYLSAIDGDVRPQDAVAMGDVELDSLAISDFEQLRERHREIDRAMTLHLSRRLRELFKSYEAGKFFGLDRRLAHQICFLLEVADHSATGEQSNELDLTQELLASAVSASRQAIHKILKEWADAGIVEHRYGRICILDRERLKAIAEGVDG</sequence>
<feature type="domain" description="Cyclic nucleotide-binding" evidence="4">
    <location>
        <begin position="10"/>
        <end position="130"/>
    </location>
</feature>
<keyword evidence="1" id="KW-0805">Transcription regulation</keyword>
<dbReference type="InterPro" id="IPR012318">
    <property type="entry name" value="HTH_CRP"/>
</dbReference>
<dbReference type="Proteomes" id="UP001499915">
    <property type="component" value="Unassembled WGS sequence"/>
</dbReference>
<comment type="caution">
    <text evidence="6">The sequence shown here is derived from an EMBL/GenBank/DDBJ whole genome shotgun (WGS) entry which is preliminary data.</text>
</comment>
<feature type="domain" description="HTH crp-type" evidence="5">
    <location>
        <begin position="144"/>
        <end position="217"/>
    </location>
</feature>
<dbReference type="Pfam" id="PF13545">
    <property type="entry name" value="HTH_Crp_2"/>
    <property type="match status" value="1"/>
</dbReference>
<dbReference type="Gene3D" id="2.60.120.10">
    <property type="entry name" value="Jelly Rolls"/>
    <property type="match status" value="1"/>
</dbReference>
<gene>
    <name evidence="6" type="ORF">GCM10009104_12360</name>
</gene>
<dbReference type="Gene3D" id="1.10.10.10">
    <property type="entry name" value="Winged helix-like DNA-binding domain superfamily/Winged helix DNA-binding domain"/>
    <property type="match status" value="1"/>
</dbReference>
<proteinExistence type="predicted"/>
<evidence type="ECO:0008006" key="8">
    <source>
        <dbReference type="Google" id="ProtNLM"/>
    </source>
</evidence>
<dbReference type="SUPFAM" id="SSF51206">
    <property type="entry name" value="cAMP-binding domain-like"/>
    <property type="match status" value="1"/>
</dbReference>
<dbReference type="PANTHER" id="PTHR24567:SF68">
    <property type="entry name" value="DNA-BINDING TRANSCRIPTIONAL DUAL REGULATOR CRP"/>
    <property type="match status" value="1"/>
</dbReference>
<name>A0ABN1I4B8_9GAMM</name>
<accession>A0ABN1I4B8</accession>
<evidence type="ECO:0000259" key="4">
    <source>
        <dbReference type="PROSITE" id="PS50042"/>
    </source>
</evidence>
<keyword evidence="7" id="KW-1185">Reference proteome</keyword>
<dbReference type="RefSeq" id="WP_343803822.1">
    <property type="nucleotide sequence ID" value="NZ_BAAAET010000001.1"/>
</dbReference>
<keyword evidence="3" id="KW-0804">Transcription</keyword>
<dbReference type="PANTHER" id="PTHR24567">
    <property type="entry name" value="CRP FAMILY TRANSCRIPTIONAL REGULATORY PROTEIN"/>
    <property type="match status" value="1"/>
</dbReference>
<evidence type="ECO:0000256" key="1">
    <source>
        <dbReference type="ARBA" id="ARBA00023015"/>
    </source>
</evidence>
<dbReference type="SUPFAM" id="SSF46785">
    <property type="entry name" value="Winged helix' DNA-binding domain"/>
    <property type="match status" value="1"/>
</dbReference>